<keyword evidence="2" id="KW-1185">Reference proteome</keyword>
<comment type="caution">
    <text evidence="1">The sequence shown here is derived from an EMBL/GenBank/DDBJ whole genome shotgun (WGS) entry which is preliminary data.</text>
</comment>
<reference evidence="1" key="1">
    <citation type="journal article" date="2014" name="Int. J. Syst. Evol. Microbiol.">
        <title>Complete genome sequence of Corynebacterium casei LMG S-19264T (=DSM 44701T), isolated from a smear-ripened cheese.</title>
        <authorList>
            <consortium name="US DOE Joint Genome Institute (JGI-PGF)"/>
            <person name="Walter F."/>
            <person name="Albersmeier A."/>
            <person name="Kalinowski J."/>
            <person name="Ruckert C."/>
        </authorList>
    </citation>
    <scope>NUCLEOTIDE SEQUENCE</scope>
    <source>
        <strain evidence="1">CGMCC 1.15958</strain>
    </source>
</reference>
<dbReference type="RefSeq" id="WP_188771466.1">
    <property type="nucleotide sequence ID" value="NZ_BMKK01000022.1"/>
</dbReference>
<organism evidence="1 2">
    <name type="scientific">Emticicia aquatilis</name>
    <dbReference type="NCBI Taxonomy" id="1537369"/>
    <lineage>
        <taxon>Bacteria</taxon>
        <taxon>Pseudomonadati</taxon>
        <taxon>Bacteroidota</taxon>
        <taxon>Cytophagia</taxon>
        <taxon>Cytophagales</taxon>
        <taxon>Leadbetterellaceae</taxon>
        <taxon>Emticicia</taxon>
    </lineage>
</organism>
<dbReference type="EMBL" id="BMKK01000022">
    <property type="protein sequence ID" value="GGD83169.1"/>
    <property type="molecule type" value="Genomic_DNA"/>
</dbReference>
<reference evidence="1" key="2">
    <citation type="submission" date="2020-09" db="EMBL/GenBank/DDBJ databases">
        <authorList>
            <person name="Sun Q."/>
            <person name="Zhou Y."/>
        </authorList>
    </citation>
    <scope>NUCLEOTIDE SEQUENCE</scope>
    <source>
        <strain evidence="1">CGMCC 1.15958</strain>
    </source>
</reference>
<accession>A0A916Z9Q0</accession>
<proteinExistence type="predicted"/>
<evidence type="ECO:0000313" key="1">
    <source>
        <dbReference type="EMBL" id="GGD83169.1"/>
    </source>
</evidence>
<dbReference type="AlphaFoldDB" id="A0A916Z9Q0"/>
<gene>
    <name evidence="1" type="ORF">GCM10011514_54010</name>
</gene>
<sequence length="53" mass="6313">MYLNKIPNGWYDYRKKGNRNSESRMDEIVVGYSTKATRLNELKSRSMKVIWGK</sequence>
<dbReference type="Proteomes" id="UP000609064">
    <property type="component" value="Unassembled WGS sequence"/>
</dbReference>
<evidence type="ECO:0000313" key="2">
    <source>
        <dbReference type="Proteomes" id="UP000609064"/>
    </source>
</evidence>
<protein>
    <submittedName>
        <fullName evidence="1">Uncharacterized protein</fullName>
    </submittedName>
</protein>
<name>A0A916Z9Q0_9BACT</name>